<accession>A0A1N6WPT4</accession>
<dbReference type="STRING" id="228959.SAMN05421797_104180"/>
<evidence type="ECO:0000313" key="8">
    <source>
        <dbReference type="Proteomes" id="UP000186953"/>
    </source>
</evidence>
<evidence type="ECO:0000256" key="4">
    <source>
        <dbReference type="ARBA" id="ARBA00022825"/>
    </source>
</evidence>
<keyword evidence="4 5" id="KW-0720">Serine protease</keyword>
<feature type="active site" description="Charge relay system" evidence="5">
    <location>
        <position position="295"/>
    </location>
</feature>
<dbReference type="GO" id="GO:0006508">
    <property type="term" value="P:proteolysis"/>
    <property type="evidence" value="ECO:0007669"/>
    <property type="project" value="UniProtKB-KW"/>
</dbReference>
<evidence type="ECO:0000256" key="3">
    <source>
        <dbReference type="ARBA" id="ARBA00022801"/>
    </source>
</evidence>
<dbReference type="OrthoDB" id="9798386at2"/>
<dbReference type="AlphaFoldDB" id="A0A1N6WPT4"/>
<dbReference type="Pfam" id="PF00082">
    <property type="entry name" value="Peptidase_S8"/>
    <property type="match status" value="1"/>
</dbReference>
<organism evidence="7 8">
    <name type="scientific">Maribacter ulvicola</name>
    <dbReference type="NCBI Taxonomy" id="228959"/>
    <lineage>
        <taxon>Bacteria</taxon>
        <taxon>Pseudomonadati</taxon>
        <taxon>Bacteroidota</taxon>
        <taxon>Flavobacteriia</taxon>
        <taxon>Flavobacteriales</taxon>
        <taxon>Flavobacteriaceae</taxon>
        <taxon>Maribacter</taxon>
    </lineage>
</organism>
<evidence type="ECO:0000256" key="1">
    <source>
        <dbReference type="ARBA" id="ARBA00011073"/>
    </source>
</evidence>
<dbReference type="InterPro" id="IPR036852">
    <property type="entry name" value="Peptidase_S8/S53_dom_sf"/>
</dbReference>
<dbReference type="InterPro" id="IPR050131">
    <property type="entry name" value="Peptidase_S8_subtilisin-like"/>
</dbReference>
<feature type="active site" description="Charge relay system" evidence="5">
    <location>
        <position position="469"/>
    </location>
</feature>
<evidence type="ECO:0000259" key="6">
    <source>
        <dbReference type="Pfam" id="PF00082"/>
    </source>
</evidence>
<name>A0A1N6WPT4_9FLAO</name>
<feature type="active site" description="Charge relay system" evidence="5">
    <location>
        <position position="86"/>
    </location>
</feature>
<reference evidence="8" key="1">
    <citation type="submission" date="2017-01" db="EMBL/GenBank/DDBJ databases">
        <authorList>
            <person name="Varghese N."/>
            <person name="Submissions S."/>
        </authorList>
    </citation>
    <scope>NUCLEOTIDE SEQUENCE [LARGE SCALE GENOMIC DNA]</scope>
    <source>
        <strain evidence="8">DSM 15366</strain>
    </source>
</reference>
<dbReference type="Gene3D" id="3.40.50.200">
    <property type="entry name" value="Peptidase S8/S53 domain"/>
    <property type="match status" value="2"/>
</dbReference>
<dbReference type="SUPFAM" id="SSF52743">
    <property type="entry name" value="Subtilisin-like"/>
    <property type="match status" value="1"/>
</dbReference>
<evidence type="ECO:0000256" key="5">
    <source>
        <dbReference type="PROSITE-ProRule" id="PRU01240"/>
    </source>
</evidence>
<gene>
    <name evidence="7" type="ORF">SAMN05421797_104180</name>
</gene>
<dbReference type="PANTHER" id="PTHR43806">
    <property type="entry name" value="PEPTIDASE S8"/>
    <property type="match status" value="1"/>
</dbReference>
<dbReference type="PRINTS" id="PR00723">
    <property type="entry name" value="SUBTILISIN"/>
</dbReference>
<dbReference type="RefSeq" id="WP_076548836.1">
    <property type="nucleotide sequence ID" value="NZ_FTMA01000004.1"/>
</dbReference>
<dbReference type="InterPro" id="IPR015500">
    <property type="entry name" value="Peptidase_S8_subtilisin-rel"/>
</dbReference>
<dbReference type="PROSITE" id="PS51892">
    <property type="entry name" value="SUBTILASE"/>
    <property type="match status" value="1"/>
</dbReference>
<comment type="similarity">
    <text evidence="1 5">Belongs to the peptidase S8 family.</text>
</comment>
<dbReference type="PROSITE" id="PS51257">
    <property type="entry name" value="PROKAR_LIPOPROTEIN"/>
    <property type="match status" value="1"/>
</dbReference>
<sequence>MKTITAIILFTLLTLSCTRNNTKIINSSHTIALSSKKSKEGMKNQLKSWAIRDIEKDTIPGISLLRATEELLTNKKGTDVIVAVIDMPIKIDHKALKNNIWKNTNEIAGNHIDDNQNGYIDDIHGWNFIGNSKNENIIFMHYEFTRFLIAEKMGIPLRPELASQLPRAQKVYNERMEYAEENLLGVKKMDSLYYNTKTTLSNFFPDKKINETKLDSLLSSNPKMAEVIELHKMYQDENVDDSYVDNMMLKAEKRIAIQLNFDYDDRAIIGDDLNNLIDTNYGNGNVSHNTEILTHGTKMAGVIVSSFGEESLQDIMKHIKIMPLPISGLGGENDKDMALAIRYAADNGADIINISSGKYFSLHEDWVHDAIKYAESKDVLIVVSSGNVGIDLDAEPKYRYPNDNSPTGHTEISNNFMRIGTSNYTLDSTFVHPATNYGKTEVDIFAPGEEIYTATSIKNEDYAYGSGTSEAAAVVSKSAAIIKCYYPKLKAHQIKDILLKTGVQYNIEVSMKDSSDNNIKIPFNELSKTGSVVNVYNALVLAESLTTNSSN</sequence>
<dbReference type="PANTHER" id="PTHR43806:SF11">
    <property type="entry name" value="CEREVISIN-RELATED"/>
    <property type="match status" value="1"/>
</dbReference>
<keyword evidence="2 5" id="KW-0645">Protease</keyword>
<evidence type="ECO:0000313" key="7">
    <source>
        <dbReference type="EMBL" id="SIQ92068.1"/>
    </source>
</evidence>
<feature type="domain" description="Peptidase S8/S53" evidence="6">
    <location>
        <begin position="77"/>
        <end position="502"/>
    </location>
</feature>
<dbReference type="Proteomes" id="UP000186953">
    <property type="component" value="Unassembled WGS sequence"/>
</dbReference>
<dbReference type="InterPro" id="IPR000209">
    <property type="entry name" value="Peptidase_S8/S53_dom"/>
</dbReference>
<proteinExistence type="inferred from homology"/>
<keyword evidence="3 5" id="KW-0378">Hydrolase</keyword>
<keyword evidence="8" id="KW-1185">Reference proteome</keyword>
<protein>
    <submittedName>
        <fullName evidence="7">Subtilase family protein</fullName>
    </submittedName>
</protein>
<dbReference type="EMBL" id="FTMA01000004">
    <property type="protein sequence ID" value="SIQ92068.1"/>
    <property type="molecule type" value="Genomic_DNA"/>
</dbReference>
<dbReference type="GO" id="GO:0004252">
    <property type="term" value="F:serine-type endopeptidase activity"/>
    <property type="evidence" value="ECO:0007669"/>
    <property type="project" value="UniProtKB-UniRule"/>
</dbReference>
<evidence type="ECO:0000256" key="2">
    <source>
        <dbReference type="ARBA" id="ARBA00022670"/>
    </source>
</evidence>